<reference evidence="3 4" key="1">
    <citation type="submission" date="2023-04" db="EMBL/GenBank/DDBJ databases">
        <title>Streptomyces chengmaiensis sp. nov. isolated from the stem of mangrove plant in Hainan.</title>
        <authorList>
            <person name="Huang X."/>
            <person name="Zhou S."/>
            <person name="Chu X."/>
            <person name="Xie Y."/>
            <person name="Lin Y."/>
        </authorList>
    </citation>
    <scope>NUCLEOTIDE SEQUENCE [LARGE SCALE GENOMIC DNA]</scope>
    <source>
        <strain evidence="3 4">HNM0663</strain>
    </source>
</reference>
<sequence length="76" mass="7888">MTPGGEETYPPPDGEGSAVVPLPPAASLTGPADARNRDDRPLAEGEPHRISPLSLGAGMTLMGLGLGFLGLRLRRR</sequence>
<keyword evidence="2" id="KW-0812">Transmembrane</keyword>
<keyword evidence="2" id="KW-1133">Transmembrane helix</keyword>
<gene>
    <name evidence="3" type="ORF">QCN29_19875</name>
</gene>
<dbReference type="EMBL" id="JARWBG010000022">
    <property type="protein sequence ID" value="MDH2391007.1"/>
    <property type="molecule type" value="Genomic_DNA"/>
</dbReference>
<evidence type="ECO:0008006" key="5">
    <source>
        <dbReference type="Google" id="ProtNLM"/>
    </source>
</evidence>
<dbReference type="RefSeq" id="WP_279929705.1">
    <property type="nucleotide sequence ID" value="NZ_JARWBG010000022.1"/>
</dbReference>
<feature type="transmembrane region" description="Helical" evidence="2">
    <location>
        <begin position="50"/>
        <end position="71"/>
    </location>
</feature>
<name>A0ABT6HRS3_9ACTN</name>
<evidence type="ECO:0000256" key="2">
    <source>
        <dbReference type="SAM" id="Phobius"/>
    </source>
</evidence>
<proteinExistence type="predicted"/>
<feature type="compositionally biased region" description="Basic and acidic residues" evidence="1">
    <location>
        <begin position="34"/>
        <end position="49"/>
    </location>
</feature>
<keyword evidence="2" id="KW-0472">Membrane</keyword>
<comment type="caution">
    <text evidence="3">The sequence shown here is derived from an EMBL/GenBank/DDBJ whole genome shotgun (WGS) entry which is preliminary data.</text>
</comment>
<keyword evidence="4" id="KW-1185">Reference proteome</keyword>
<protein>
    <recommendedName>
        <fullName evidence="5">Gram-positive cocci surface proteins LPxTG domain-containing protein</fullName>
    </recommendedName>
</protein>
<accession>A0ABT6HRS3</accession>
<evidence type="ECO:0000313" key="3">
    <source>
        <dbReference type="EMBL" id="MDH2391007.1"/>
    </source>
</evidence>
<evidence type="ECO:0000256" key="1">
    <source>
        <dbReference type="SAM" id="MobiDB-lite"/>
    </source>
</evidence>
<feature type="region of interest" description="Disordered" evidence="1">
    <location>
        <begin position="1"/>
        <end position="53"/>
    </location>
</feature>
<dbReference type="Proteomes" id="UP001223144">
    <property type="component" value="Unassembled WGS sequence"/>
</dbReference>
<evidence type="ECO:0000313" key="4">
    <source>
        <dbReference type="Proteomes" id="UP001223144"/>
    </source>
</evidence>
<organism evidence="3 4">
    <name type="scientific">Streptomyces chengmaiensis</name>
    <dbReference type="NCBI Taxonomy" id="3040919"/>
    <lineage>
        <taxon>Bacteria</taxon>
        <taxon>Bacillati</taxon>
        <taxon>Actinomycetota</taxon>
        <taxon>Actinomycetes</taxon>
        <taxon>Kitasatosporales</taxon>
        <taxon>Streptomycetaceae</taxon>
        <taxon>Streptomyces</taxon>
    </lineage>
</organism>